<feature type="compositionally biased region" description="Basic residues" evidence="1">
    <location>
        <begin position="184"/>
        <end position="195"/>
    </location>
</feature>
<accession>A0A8S3I2D9</accession>
<feature type="compositionally biased region" description="Polar residues" evidence="1">
    <location>
        <begin position="161"/>
        <end position="178"/>
    </location>
</feature>
<reference evidence="2" key="1">
    <citation type="submission" date="2021-02" db="EMBL/GenBank/DDBJ databases">
        <authorList>
            <person name="Nowell W R."/>
        </authorList>
    </citation>
    <scope>NUCLEOTIDE SEQUENCE</scope>
</reference>
<proteinExistence type="predicted"/>
<protein>
    <submittedName>
        <fullName evidence="2">Uncharacterized protein</fullName>
    </submittedName>
</protein>
<gene>
    <name evidence="2" type="ORF">GIL414_LOCUS72302</name>
</gene>
<name>A0A8S3I2D9_9BILA</name>
<sequence>MQYITSSNLHRQMSAIPESNQSNKIFTSSLNSTEIDYKNNNKKIDLAASIKIPRITLMNSTNEHLPNTSRVISTSIPDSEVILNKRRHFSTSHENDDDNTTNYKLSNFFIRIEQIPKIWMMDSKNDKCIKDKDTNKKSVAKVNRKTRASPVLRSFLKSSRKQVGTNLLSNTKSNQTDINDNRNKKSPQYRPRHSHSNPLQTEITSKTERNK</sequence>
<feature type="region of interest" description="Disordered" evidence="1">
    <location>
        <begin position="157"/>
        <end position="211"/>
    </location>
</feature>
<organism evidence="2 3">
    <name type="scientific">Rotaria magnacalcarata</name>
    <dbReference type="NCBI Taxonomy" id="392030"/>
    <lineage>
        <taxon>Eukaryota</taxon>
        <taxon>Metazoa</taxon>
        <taxon>Spiralia</taxon>
        <taxon>Gnathifera</taxon>
        <taxon>Rotifera</taxon>
        <taxon>Eurotatoria</taxon>
        <taxon>Bdelloidea</taxon>
        <taxon>Philodinida</taxon>
        <taxon>Philodinidae</taxon>
        <taxon>Rotaria</taxon>
    </lineage>
</organism>
<dbReference type="AlphaFoldDB" id="A0A8S3I2D9"/>
<evidence type="ECO:0000313" key="2">
    <source>
        <dbReference type="EMBL" id="CAF5189118.1"/>
    </source>
</evidence>
<evidence type="ECO:0000313" key="3">
    <source>
        <dbReference type="Proteomes" id="UP000681720"/>
    </source>
</evidence>
<evidence type="ECO:0000256" key="1">
    <source>
        <dbReference type="SAM" id="MobiDB-lite"/>
    </source>
</evidence>
<dbReference type="Proteomes" id="UP000681720">
    <property type="component" value="Unassembled WGS sequence"/>
</dbReference>
<dbReference type="EMBL" id="CAJOBJ010336087">
    <property type="protein sequence ID" value="CAF5189118.1"/>
    <property type="molecule type" value="Genomic_DNA"/>
</dbReference>
<comment type="caution">
    <text evidence="2">The sequence shown here is derived from an EMBL/GenBank/DDBJ whole genome shotgun (WGS) entry which is preliminary data.</text>
</comment>